<dbReference type="AlphaFoldDB" id="A0A845QP68"/>
<dbReference type="InterPro" id="IPR010144">
    <property type="entry name" value="CRISPR-assoc_prot_Csd1-typ"/>
</dbReference>
<dbReference type="Proteomes" id="UP000446866">
    <property type="component" value="Unassembled WGS sequence"/>
</dbReference>
<accession>A0A845QP68</accession>
<organism evidence="1 2">
    <name type="scientific">Anaerotruncus colihominis</name>
    <dbReference type="NCBI Taxonomy" id="169435"/>
    <lineage>
        <taxon>Bacteria</taxon>
        <taxon>Bacillati</taxon>
        <taxon>Bacillota</taxon>
        <taxon>Clostridia</taxon>
        <taxon>Eubacteriales</taxon>
        <taxon>Oscillospiraceae</taxon>
        <taxon>Anaerotruncus</taxon>
    </lineage>
</organism>
<dbReference type="NCBIfam" id="TIGR01863">
    <property type="entry name" value="cas_Csd1"/>
    <property type="match status" value="1"/>
</dbReference>
<dbReference type="EMBL" id="QXWK01000026">
    <property type="protein sequence ID" value="NBH62513.1"/>
    <property type="molecule type" value="Genomic_DNA"/>
</dbReference>
<comment type="caution">
    <text evidence="1">The sequence shown here is derived from an EMBL/GenBank/DDBJ whole genome shotgun (WGS) entry which is preliminary data.</text>
</comment>
<reference evidence="1 2" key="1">
    <citation type="submission" date="2018-08" db="EMBL/GenBank/DDBJ databases">
        <title>Murine metabolic-syndrome-specific gut microbial biobank.</title>
        <authorList>
            <person name="Liu C."/>
        </authorList>
    </citation>
    <scope>NUCLEOTIDE SEQUENCE [LARGE SCALE GENOMIC DNA]</scope>
    <source>
        <strain evidence="1 2">28</strain>
    </source>
</reference>
<proteinExistence type="predicted"/>
<sequence>MGILKQLIKQEVIFLTWMKMACDTYDQNPGMVANFQSDVYLCPIAHMESSAQIEVSLDLQGNLTGARSIEDKEAAACIIPVTEESASRSSGDAPHPLCDNLTYVAGDYAGYARSEKEAKTAKGRFAKYIEGLAAWKDSNYSNATIEAVYAYLSKEQLMADLIQAAVVKLDGEGKLTTNKIGGNTYDKCIVRFQIDVLSGEKNCWQNLQVIEDYQHYYLEKKAQEAREDICYLTGETGVISANHPKGILAASYGAKLISANDDKDFTYRGRFYTGEEAYAVSYEASQKAHNALRWLAKQQGFYVGKTDKRFYLCWNPAGKHVPQVGENLFGSSSDEGIFSKPTTMPEYKTQLKKCINGHKNQFKTSDDIAIMAMEAATTGRLSIVYYHAMKAPEFFARIENWYQDCCWTFPVFDADRKRKLVVKTPEIIQIVNNAFGVERENQQGKSMLYVNDKLMIMQYQRLFHCIVDGKILPRDFVDGIFRQCNKPLSFSKRNREYILSTACALIRKYWKQTYGKEIEMALDRKEQNRDYCYGRLLAVYEKIERSTYGKDENREPNAIRMQSMYVQRPASTLALLEQKSIPYLESLPPQKREFYRQEIGEILNLIGIDKENKALGYLYLTGYYAEREDLRWKNKAKSEEKEEETK</sequence>
<dbReference type="Pfam" id="PF09709">
    <property type="entry name" value="Cas_Csd1"/>
    <property type="match status" value="1"/>
</dbReference>
<protein>
    <submittedName>
        <fullName evidence="1">Type I-C CRISPR-associated protein Cas8c/Csd1</fullName>
    </submittedName>
</protein>
<evidence type="ECO:0000313" key="1">
    <source>
        <dbReference type="EMBL" id="NBH62513.1"/>
    </source>
</evidence>
<keyword evidence="2" id="KW-1185">Reference proteome</keyword>
<name>A0A845QP68_9FIRM</name>
<evidence type="ECO:0000313" key="2">
    <source>
        <dbReference type="Proteomes" id="UP000446866"/>
    </source>
</evidence>
<gene>
    <name evidence="1" type="primary">cas8c</name>
    <name evidence="1" type="ORF">D0435_12720</name>
</gene>